<evidence type="ECO:0000313" key="2">
    <source>
        <dbReference type="Proteomes" id="UP000797356"/>
    </source>
</evidence>
<dbReference type="Proteomes" id="UP000797356">
    <property type="component" value="Chromosome 11"/>
</dbReference>
<reference evidence="1" key="2">
    <citation type="submission" date="2019-07" db="EMBL/GenBank/DDBJ databases">
        <authorList>
            <person name="Yang Y."/>
            <person name="Bocs S."/>
            <person name="Baudouin L."/>
        </authorList>
    </citation>
    <scope>NUCLEOTIDE SEQUENCE</scope>
    <source>
        <tissue evidence="1">Spear leaf of Hainan Tall coconut</tissue>
    </source>
</reference>
<comment type="caution">
    <text evidence="1">The sequence shown here is derived from an EMBL/GenBank/DDBJ whole genome shotgun (WGS) entry which is preliminary data.</text>
</comment>
<dbReference type="InterPro" id="IPR039614">
    <property type="entry name" value="PMI1-like"/>
</dbReference>
<dbReference type="AlphaFoldDB" id="A0A8K0IPS3"/>
<name>A0A8K0IPS3_COCNU</name>
<dbReference type="PANTHER" id="PTHR33414">
    <property type="entry name" value="PROTEIN PLASTID MOVEMENT IMPAIRED 1-RELATED 1"/>
    <property type="match status" value="1"/>
</dbReference>
<sequence length="344" mass="38254">MPDSKRHISPPVVASTGCSKIKSYLTLCRPLSHPQQCPLPKSSLQVISQQEAASNPILESLIPNFSGDHEAAVQAFWRRARELEQELHKIDKWLSTERKQRESLQNPMTGKAQEVLGTEVMKLSDGSYLHEIKRLGRPWGRLVMQVSVPAIAENATTATEVLCQMASMTMEDLLSSLFESMSMSNISGCKTSQCRGKFVLEGSEDGLMEAILLDAMEKMEGLVLEGLRIQMGSSSKAINIKESKGKERSRQCLVLLMLIQVRDPMDDNGAVGEFMIGLIEASAAEVSARRFHIHGVHIAGIKRMRTNGKDFIWSASAERCRRTCNSSCWQHVRNPDIVFAHESS</sequence>
<dbReference type="EMBL" id="CM017882">
    <property type="protein sequence ID" value="KAG1364119.1"/>
    <property type="molecule type" value="Genomic_DNA"/>
</dbReference>
<organism evidence="1 2">
    <name type="scientific">Cocos nucifera</name>
    <name type="common">Coconut palm</name>
    <dbReference type="NCBI Taxonomy" id="13894"/>
    <lineage>
        <taxon>Eukaryota</taxon>
        <taxon>Viridiplantae</taxon>
        <taxon>Streptophyta</taxon>
        <taxon>Embryophyta</taxon>
        <taxon>Tracheophyta</taxon>
        <taxon>Spermatophyta</taxon>
        <taxon>Magnoliopsida</taxon>
        <taxon>Liliopsida</taxon>
        <taxon>Arecaceae</taxon>
        <taxon>Arecoideae</taxon>
        <taxon>Cocoseae</taxon>
        <taxon>Attaleinae</taxon>
        <taxon>Cocos</taxon>
    </lineage>
</organism>
<dbReference type="PROSITE" id="PS51257">
    <property type="entry name" value="PROKAR_LIPOPROTEIN"/>
    <property type="match status" value="1"/>
</dbReference>
<evidence type="ECO:0000313" key="1">
    <source>
        <dbReference type="EMBL" id="KAG1364119.1"/>
    </source>
</evidence>
<keyword evidence="2" id="KW-1185">Reference proteome</keyword>
<proteinExistence type="predicted"/>
<dbReference type="PANTHER" id="PTHR33414:SF8">
    <property type="entry name" value="OS09G0559200 PROTEIN"/>
    <property type="match status" value="1"/>
</dbReference>
<reference evidence="1" key="1">
    <citation type="journal article" date="2017" name="Gigascience">
        <title>The genome draft of coconut (Cocos nucifera).</title>
        <authorList>
            <person name="Xiao Y."/>
            <person name="Xu P."/>
            <person name="Fan H."/>
            <person name="Baudouin L."/>
            <person name="Xia W."/>
            <person name="Bocs S."/>
            <person name="Xu J."/>
            <person name="Li Q."/>
            <person name="Guo A."/>
            <person name="Zhou L."/>
            <person name="Li J."/>
            <person name="Wu Y."/>
            <person name="Ma Z."/>
            <person name="Armero A."/>
            <person name="Issali A.E."/>
            <person name="Liu N."/>
            <person name="Peng M."/>
            <person name="Yang Y."/>
        </authorList>
    </citation>
    <scope>NUCLEOTIDE SEQUENCE</scope>
    <source>
        <tissue evidence="1">Spear leaf of Hainan Tall coconut</tissue>
    </source>
</reference>
<protein>
    <submittedName>
        <fullName evidence="1">Uncharacterized protein</fullName>
    </submittedName>
</protein>
<gene>
    <name evidence="1" type="ORF">COCNU_11G009460</name>
</gene>
<dbReference type="OrthoDB" id="640135at2759"/>
<accession>A0A8K0IPS3</accession>